<feature type="compositionally biased region" description="Low complexity" evidence="1">
    <location>
        <begin position="341"/>
        <end position="358"/>
    </location>
</feature>
<keyword evidence="4" id="KW-1185">Reference proteome</keyword>
<dbReference type="KEGG" id="bna:106400928"/>
<name>A0A078GS68_BRANA</name>
<reference evidence="3 4" key="1">
    <citation type="journal article" date="2014" name="Science">
        <title>Plant genetics. Early allopolyploid evolution in the post-Neolithic Brassica napus oilseed genome.</title>
        <authorList>
            <person name="Chalhoub B."/>
            <person name="Denoeud F."/>
            <person name="Liu S."/>
            <person name="Parkin I.A."/>
            <person name="Tang H."/>
            <person name="Wang X."/>
            <person name="Chiquet J."/>
            <person name="Belcram H."/>
            <person name="Tong C."/>
            <person name="Samans B."/>
            <person name="Correa M."/>
            <person name="Da Silva C."/>
            <person name="Just J."/>
            <person name="Falentin C."/>
            <person name="Koh C.S."/>
            <person name="Le Clainche I."/>
            <person name="Bernard M."/>
            <person name="Bento P."/>
            <person name="Noel B."/>
            <person name="Labadie K."/>
            <person name="Alberti A."/>
            <person name="Charles M."/>
            <person name="Arnaud D."/>
            <person name="Guo H."/>
            <person name="Daviaud C."/>
            <person name="Alamery S."/>
            <person name="Jabbari K."/>
            <person name="Zhao M."/>
            <person name="Edger P.P."/>
            <person name="Chelaifa H."/>
            <person name="Tack D."/>
            <person name="Lassalle G."/>
            <person name="Mestiri I."/>
            <person name="Schnel N."/>
            <person name="Le Paslier M.C."/>
            <person name="Fan G."/>
            <person name="Renault V."/>
            <person name="Bayer P.E."/>
            <person name="Golicz A.A."/>
            <person name="Manoli S."/>
            <person name="Lee T.H."/>
            <person name="Thi V.H."/>
            <person name="Chalabi S."/>
            <person name="Hu Q."/>
            <person name="Fan C."/>
            <person name="Tollenaere R."/>
            <person name="Lu Y."/>
            <person name="Battail C."/>
            <person name="Shen J."/>
            <person name="Sidebottom C.H."/>
            <person name="Wang X."/>
            <person name="Canaguier A."/>
            <person name="Chauveau A."/>
            <person name="Berard A."/>
            <person name="Deniot G."/>
            <person name="Guan M."/>
            <person name="Liu Z."/>
            <person name="Sun F."/>
            <person name="Lim Y.P."/>
            <person name="Lyons E."/>
            <person name="Town C.D."/>
            <person name="Bancroft I."/>
            <person name="Wang X."/>
            <person name="Meng J."/>
            <person name="Ma J."/>
            <person name="Pires J.C."/>
            <person name="King G.J."/>
            <person name="Brunel D."/>
            <person name="Delourme R."/>
            <person name="Renard M."/>
            <person name="Aury J.M."/>
            <person name="Adams K.L."/>
            <person name="Batley J."/>
            <person name="Snowdon R.J."/>
            <person name="Tost J."/>
            <person name="Edwards D."/>
            <person name="Zhou Y."/>
            <person name="Hua W."/>
            <person name="Sharpe A.G."/>
            <person name="Paterson A.H."/>
            <person name="Guan C."/>
            <person name="Wincker P."/>
        </authorList>
    </citation>
    <scope>NUCLEOTIDE SEQUENCE [LARGE SCALE GENOMIC DNA]</scope>
    <source>
        <strain evidence="4">cv. Darmor-bzh</strain>
    </source>
</reference>
<feature type="compositionally biased region" description="Polar residues" evidence="1">
    <location>
        <begin position="182"/>
        <end position="191"/>
    </location>
</feature>
<sequence>MIDEGKMNMQRDKLLESTIVSNSFSTYSLDSRASLSPATTMNRNLRESLAGGRNTPAISQFRRGSNNNIISQNGFSRDSDENLDLFSKIRRSFPLSSSDELPDVSAKLGRLSVGSKPAPRGKGDDLLSSAEGGKNDYDWLLTPPGTPLGNDSHSSLAAPKITPSARASSASKASRLSISQSETSYHSTRPARSSSVTRPSLSTSQYSSFTSNRSPSSILNTSSASVSSYIRPSSPSSRSSSSARPSTPTRTSSASRASTPSRIRPGSSSSSMDKPRPSLSSRPSTPTSRPQITANSPNIVASRPNSRPSTPTRRTPSISSASATSGSNISSGRGAANGRVTPSLSRPSSPGPRVRTTPQQPIVLADFPLDTPPNLRTSLQGRPVSAGRSRPAAGSSITAKASPEPKGPLTRRNSSPVVTRGRVAETQGKGRYGGGNGLQHHMDAPEPRRISNVADVTSRRTLKTSSTVADNNNGLGRSFSKNSLDMAIRHMDIRNGKSNGCALSTTTLFPQSIRQASSKIQPIRSVNNHSDSISSSSAENGNEANEGRRLMGKLSDMDMYESSRYDALLLKEDVKNTNWLHSIDDRSSDHGLMFDNGGFELLPEPFGPL</sequence>
<dbReference type="STRING" id="3708.A0A078GS68"/>
<feature type="compositionally biased region" description="Low complexity" evidence="1">
    <location>
        <begin position="302"/>
        <end position="333"/>
    </location>
</feature>
<dbReference type="Proteomes" id="UP000028999">
    <property type="component" value="Unassembled WGS sequence"/>
</dbReference>
<feature type="region of interest" description="Disordered" evidence="1">
    <location>
        <begin position="137"/>
        <end position="449"/>
    </location>
</feature>
<feature type="compositionally biased region" description="Low complexity" evidence="1">
    <location>
        <begin position="222"/>
        <end position="290"/>
    </location>
</feature>
<evidence type="ECO:0000313" key="3">
    <source>
        <dbReference type="EMBL" id="CDY27987.1"/>
    </source>
</evidence>
<feature type="compositionally biased region" description="Low complexity" evidence="1">
    <location>
        <begin position="164"/>
        <end position="181"/>
    </location>
</feature>
<dbReference type="OrthoDB" id="1927217at2759"/>
<evidence type="ECO:0000313" key="4">
    <source>
        <dbReference type="Proteomes" id="UP000028999"/>
    </source>
</evidence>
<dbReference type="GO" id="GO:0055028">
    <property type="term" value="C:cortical microtubule"/>
    <property type="evidence" value="ECO:0000318"/>
    <property type="project" value="GO_Central"/>
</dbReference>
<protein>
    <submittedName>
        <fullName evidence="2">(rape) hypothetical protein</fullName>
    </submittedName>
    <submittedName>
        <fullName evidence="3">BnaC05g43890D protein</fullName>
    </submittedName>
</protein>
<feature type="compositionally biased region" description="Basic and acidic residues" evidence="1">
    <location>
        <begin position="440"/>
        <end position="449"/>
    </location>
</feature>
<feature type="compositionally biased region" description="Low complexity" evidence="1">
    <location>
        <begin position="525"/>
        <end position="544"/>
    </location>
</feature>
<dbReference type="Proteomes" id="UP001295469">
    <property type="component" value="Chromosome C05"/>
</dbReference>
<evidence type="ECO:0000256" key="1">
    <source>
        <dbReference type="SAM" id="MobiDB-lite"/>
    </source>
</evidence>
<dbReference type="AlphaFoldDB" id="A0A078GS68"/>
<evidence type="ECO:0000313" key="2">
    <source>
        <dbReference type="EMBL" id="CAF1935902.1"/>
    </source>
</evidence>
<dbReference type="Gramene" id="CDY27987">
    <property type="protein sequence ID" value="CDY27987"/>
    <property type="gene ID" value="GSBRNA2T00038911001"/>
</dbReference>
<dbReference type="EMBL" id="HG994369">
    <property type="protein sequence ID" value="CAF1935902.1"/>
    <property type="molecule type" value="Genomic_DNA"/>
</dbReference>
<feature type="region of interest" description="Disordered" evidence="1">
    <location>
        <begin position="111"/>
        <end position="130"/>
    </location>
</feature>
<dbReference type="OMA" id="GHASDIH"/>
<feature type="compositionally biased region" description="Low complexity" evidence="1">
    <location>
        <begin position="192"/>
        <end position="214"/>
    </location>
</feature>
<feature type="compositionally biased region" description="Low complexity" evidence="1">
    <location>
        <begin position="385"/>
        <end position="396"/>
    </location>
</feature>
<feature type="region of interest" description="Disordered" evidence="1">
    <location>
        <begin position="523"/>
        <end position="547"/>
    </location>
</feature>
<reference evidence="3" key="2">
    <citation type="submission" date="2014-06" db="EMBL/GenBank/DDBJ databases">
        <authorList>
            <person name="Genoscope - CEA"/>
        </authorList>
    </citation>
    <scope>NUCLEOTIDE SEQUENCE</scope>
</reference>
<dbReference type="EMBL" id="LK032213">
    <property type="protein sequence ID" value="CDY27987.1"/>
    <property type="molecule type" value="Genomic_DNA"/>
</dbReference>
<organism evidence="3 4">
    <name type="scientific">Brassica napus</name>
    <name type="common">Rape</name>
    <dbReference type="NCBI Taxonomy" id="3708"/>
    <lineage>
        <taxon>Eukaryota</taxon>
        <taxon>Viridiplantae</taxon>
        <taxon>Streptophyta</taxon>
        <taxon>Embryophyta</taxon>
        <taxon>Tracheophyta</taxon>
        <taxon>Spermatophyta</taxon>
        <taxon>Magnoliopsida</taxon>
        <taxon>eudicotyledons</taxon>
        <taxon>Gunneridae</taxon>
        <taxon>Pentapetalae</taxon>
        <taxon>rosids</taxon>
        <taxon>malvids</taxon>
        <taxon>Brassicales</taxon>
        <taxon>Brassicaceae</taxon>
        <taxon>Brassiceae</taxon>
        <taxon>Brassica</taxon>
    </lineage>
</organism>
<dbReference type="PANTHER" id="PTHR31949:SF2">
    <property type="entry name" value="OS05G0480600 PROTEIN"/>
    <property type="match status" value="1"/>
</dbReference>
<proteinExistence type="predicted"/>
<accession>A0A078GS68</accession>
<dbReference type="PANTHER" id="PTHR31949">
    <property type="entry name" value="GASTRIC MUCIN-LIKE PROTEIN"/>
    <property type="match status" value="1"/>
</dbReference>
<reference evidence="2" key="3">
    <citation type="submission" date="2021-01" db="EMBL/GenBank/DDBJ databases">
        <authorList>
            <consortium name="Genoscope - CEA"/>
            <person name="William W."/>
        </authorList>
    </citation>
    <scope>NUCLEOTIDE SEQUENCE</scope>
</reference>
<gene>
    <name evidence="3" type="primary">BnaC05g43890D</name>
    <name evidence="2" type="ORF">DARMORV10_C05P59190.1</name>
    <name evidence="3" type="ORF">GSBRNA2T00038911001</name>
</gene>
<dbReference type="PaxDb" id="3708-A0A078GS68"/>
<dbReference type="GO" id="GO:0043622">
    <property type="term" value="P:cortical microtubule organization"/>
    <property type="evidence" value="ECO:0000318"/>
    <property type="project" value="GO_Central"/>
</dbReference>